<evidence type="ECO:0000313" key="3">
    <source>
        <dbReference type="EMBL" id="RKF81480.1"/>
    </source>
</evidence>
<feature type="chain" id="PRO_5019361189" evidence="1">
    <location>
        <begin position="22"/>
        <end position="590"/>
    </location>
</feature>
<name>A0A420J3W5_9PEZI</name>
<keyword evidence="1" id="KW-0732">Signal</keyword>
<reference evidence="3 4" key="1">
    <citation type="journal article" date="2018" name="BMC Genomics">
        <title>Comparative genome analyses reveal sequence features reflecting distinct modes of host-adaptation between dicot and monocot powdery mildew.</title>
        <authorList>
            <person name="Wu Y."/>
            <person name="Ma X."/>
            <person name="Pan Z."/>
            <person name="Kale S.D."/>
            <person name="Song Y."/>
            <person name="King H."/>
            <person name="Zhang Q."/>
            <person name="Presley C."/>
            <person name="Deng X."/>
            <person name="Wei C.I."/>
            <person name="Xiao S."/>
        </authorList>
    </citation>
    <scope>NUCLEOTIDE SEQUENCE [LARGE SCALE GENOMIC DNA]</scope>
    <source>
        <strain evidence="3">UMSG1</strain>
    </source>
</reference>
<sequence length="590" mass="66233">MLLKSIVEAIIFLLFINETTAKKNKTTPWPPVVKTSRKALHRSVYKESGNLGYYSFSNIRYGRITNRFTAPAQLCTSIFRSCHNGNPSISRPTTLDDSVNDSPKCSQAIPQWKIENIDKHEKKRENTSLSSLTHIPLNEVEDCLFLDIMVPRKTWDQTHIHAKVKLAPVLVWIHGGGFTSGDKSLHKDPSPLLAHGIELLKEGMIVVSINYRLGLFGFLSGDYGVISNAGLLDQRMALGWVQSYIIKFGGDRSRVAVIGEGAGAGSIMHHLTAPNISSHFFPNLQPSSRRHREFPFRSAILQSPTFLPLIPSQSENTRAKVLAMASKISGRQIKSINKLRKLPYDVLYAVNTAIVNNSSYGTFTFGPAIDHVKGAKSYVPDFPLRRLRAGVMAKDVAILLGRRKNEGNLFKTKHIALDSGFKALLTCTFPTVAKHHIDYMSEKVYPKSDYDSFDHGEVNRSADALADLFVNCNVKYLLKYYRTSYGYFLDMASISQDQLLKRALFSNDGPYLDGFNTSFIFQSLQKKLIWFSTFIWSGSDAVDLKRYHEKSEVLLVTDDGLSGYIPDPNVRNRCHYWAEAPYGGTSRGWS</sequence>
<feature type="domain" description="Carboxylesterase type B" evidence="2">
    <location>
        <begin position="100"/>
        <end position="481"/>
    </location>
</feature>
<gene>
    <name evidence="3" type="ORF">GcM1_182012</name>
</gene>
<evidence type="ECO:0000259" key="2">
    <source>
        <dbReference type="Pfam" id="PF00135"/>
    </source>
</evidence>
<proteinExistence type="predicted"/>
<dbReference type="EMBL" id="MCBS01018241">
    <property type="protein sequence ID" value="RKF81480.1"/>
    <property type="molecule type" value="Genomic_DNA"/>
</dbReference>
<protein>
    <submittedName>
        <fullName evidence="3">Carboxylesterase patB</fullName>
    </submittedName>
</protein>
<dbReference type="InterPro" id="IPR002018">
    <property type="entry name" value="CarbesteraseB"/>
</dbReference>
<dbReference type="SUPFAM" id="SSF53474">
    <property type="entry name" value="alpha/beta-Hydrolases"/>
    <property type="match status" value="1"/>
</dbReference>
<feature type="signal peptide" evidence="1">
    <location>
        <begin position="1"/>
        <end position="21"/>
    </location>
</feature>
<dbReference type="Proteomes" id="UP000285326">
    <property type="component" value="Unassembled WGS sequence"/>
</dbReference>
<dbReference type="InterPro" id="IPR029058">
    <property type="entry name" value="AB_hydrolase_fold"/>
</dbReference>
<evidence type="ECO:0000256" key="1">
    <source>
        <dbReference type="SAM" id="SignalP"/>
    </source>
</evidence>
<dbReference type="PANTHER" id="PTHR11559">
    <property type="entry name" value="CARBOXYLESTERASE"/>
    <property type="match status" value="1"/>
</dbReference>
<dbReference type="Gene3D" id="3.40.50.1820">
    <property type="entry name" value="alpha/beta hydrolase"/>
    <property type="match status" value="1"/>
</dbReference>
<dbReference type="AlphaFoldDB" id="A0A420J3W5"/>
<dbReference type="Pfam" id="PF00135">
    <property type="entry name" value="COesterase"/>
    <property type="match status" value="1"/>
</dbReference>
<dbReference type="InterPro" id="IPR050309">
    <property type="entry name" value="Type-B_Carboxylest/Lipase"/>
</dbReference>
<evidence type="ECO:0000313" key="4">
    <source>
        <dbReference type="Proteomes" id="UP000285326"/>
    </source>
</evidence>
<accession>A0A420J3W5</accession>
<organism evidence="3 4">
    <name type="scientific">Golovinomyces cichoracearum</name>
    <dbReference type="NCBI Taxonomy" id="62708"/>
    <lineage>
        <taxon>Eukaryota</taxon>
        <taxon>Fungi</taxon>
        <taxon>Dikarya</taxon>
        <taxon>Ascomycota</taxon>
        <taxon>Pezizomycotina</taxon>
        <taxon>Leotiomycetes</taxon>
        <taxon>Erysiphales</taxon>
        <taxon>Erysiphaceae</taxon>
        <taxon>Golovinomyces</taxon>
    </lineage>
</organism>
<comment type="caution">
    <text evidence="3">The sequence shown here is derived from an EMBL/GenBank/DDBJ whole genome shotgun (WGS) entry which is preliminary data.</text>
</comment>